<evidence type="ECO:0000256" key="1">
    <source>
        <dbReference type="ARBA" id="ARBA00022676"/>
    </source>
</evidence>
<dbReference type="Gene3D" id="3.40.50.2000">
    <property type="entry name" value="Glycogen Phosphorylase B"/>
    <property type="match status" value="2"/>
</dbReference>
<organism evidence="6 7">
    <name type="scientific">Ferrimicrobium acidiphilum DSM 19497</name>
    <dbReference type="NCBI Taxonomy" id="1121877"/>
    <lineage>
        <taxon>Bacteria</taxon>
        <taxon>Bacillati</taxon>
        <taxon>Actinomycetota</taxon>
        <taxon>Acidimicrobiia</taxon>
        <taxon>Acidimicrobiales</taxon>
        <taxon>Acidimicrobiaceae</taxon>
        <taxon>Ferrimicrobium</taxon>
    </lineage>
</organism>
<dbReference type="PATRIC" id="fig|1121877.4.peg.3025"/>
<keyword evidence="2 6" id="KW-0808">Transferase</keyword>
<dbReference type="SUPFAM" id="SSF53756">
    <property type="entry name" value="UDP-Glycosyltransferase/glycogen phosphorylase"/>
    <property type="match status" value="1"/>
</dbReference>
<protein>
    <submittedName>
        <fullName evidence="6">GDP-mannose-dependent alpha-(1-6)-phosphatidylinositol dimannoside mannosyltransferase</fullName>
        <ecNumber evidence="6">2.4.1.57</ecNumber>
    </submittedName>
</protein>
<gene>
    <name evidence="6" type="primary">pimC</name>
    <name evidence="6" type="ORF">FEAC_26990</name>
</gene>
<evidence type="ECO:0000313" key="6">
    <source>
        <dbReference type="EMBL" id="KJE75558.1"/>
    </source>
</evidence>
<keyword evidence="7" id="KW-1185">Reference proteome</keyword>
<proteinExistence type="predicted"/>
<evidence type="ECO:0000313" key="7">
    <source>
        <dbReference type="Proteomes" id="UP000032336"/>
    </source>
</evidence>
<dbReference type="Pfam" id="PF13439">
    <property type="entry name" value="Glyco_transf_4"/>
    <property type="match status" value="1"/>
</dbReference>
<evidence type="ECO:0000259" key="4">
    <source>
        <dbReference type="Pfam" id="PF00534"/>
    </source>
</evidence>
<dbReference type="GeneID" id="78373696"/>
<name>A0A0D8FQK3_9ACTN</name>
<dbReference type="EMBL" id="JXUW01000036">
    <property type="protein sequence ID" value="KJE75558.1"/>
    <property type="molecule type" value="Genomic_DNA"/>
</dbReference>
<evidence type="ECO:0000259" key="5">
    <source>
        <dbReference type="Pfam" id="PF13439"/>
    </source>
</evidence>
<dbReference type="RefSeq" id="WP_052566390.1">
    <property type="nucleotide sequence ID" value="NZ_JXUW01000036.1"/>
</dbReference>
<sequence>MRILIYNWRDLTHPKAGGAEVYTDAVARVWSKEGHEVTLFTSAVPGQSDDEVGVGGYRIVRRGGRLGVYREARRFWMREGHGNFDFVIDEVNTKPFGCPEWVKDVPVVALIHQVAREIWLHETWLPVALLGRFWLERRWLASYRDTTTVTVSASSKQSLEAYGLRNVTIVPEGMDPMPASLMSDPPHKEETLTFAFVGRLSSNKRPHHALEAFKIVHRQFPKARLWVMGTGPMEAKLRSRAPDGVEFLGWVSDAEKLERLGRVHALLVTSVREGWGLVVTEAAMVGTPSIGYKVPGLCDSISASDGLLSDTDPFALAEVIIASVSDLMTANRSPKVRGVTTWSEVAARLIALVADAVGEHAQPSGLTPAGLSVVDEADGSRRAG</sequence>
<feature type="domain" description="Glycosyl transferase family 1" evidence="4">
    <location>
        <begin position="185"/>
        <end position="325"/>
    </location>
</feature>
<keyword evidence="1 6" id="KW-0328">Glycosyltransferase</keyword>
<dbReference type="GO" id="GO:0016757">
    <property type="term" value="F:glycosyltransferase activity"/>
    <property type="evidence" value="ECO:0007669"/>
    <property type="project" value="UniProtKB-KW"/>
</dbReference>
<dbReference type="AlphaFoldDB" id="A0A0D8FQK3"/>
<evidence type="ECO:0000256" key="3">
    <source>
        <dbReference type="SAM" id="MobiDB-lite"/>
    </source>
</evidence>
<dbReference type="InterPro" id="IPR001296">
    <property type="entry name" value="Glyco_trans_1"/>
</dbReference>
<accession>A0A0D8FQK3</accession>
<feature type="region of interest" description="Disordered" evidence="3">
    <location>
        <begin position="361"/>
        <end position="384"/>
    </location>
</feature>
<dbReference type="CDD" id="cd03801">
    <property type="entry name" value="GT4_PimA-like"/>
    <property type="match status" value="1"/>
</dbReference>
<dbReference type="Proteomes" id="UP000032336">
    <property type="component" value="Unassembled WGS sequence"/>
</dbReference>
<comment type="caution">
    <text evidence="6">The sequence shown here is derived from an EMBL/GenBank/DDBJ whole genome shotgun (WGS) entry which is preliminary data.</text>
</comment>
<dbReference type="Pfam" id="PF00534">
    <property type="entry name" value="Glycos_transf_1"/>
    <property type="match status" value="1"/>
</dbReference>
<dbReference type="InterPro" id="IPR028098">
    <property type="entry name" value="Glyco_trans_4-like_N"/>
</dbReference>
<dbReference type="PANTHER" id="PTHR12526:SF618">
    <property type="entry name" value="GLYCOSYLTRANSFERASE, FAMILY 4"/>
    <property type="match status" value="1"/>
</dbReference>
<dbReference type="PANTHER" id="PTHR12526">
    <property type="entry name" value="GLYCOSYLTRANSFERASE"/>
    <property type="match status" value="1"/>
</dbReference>
<dbReference type="STRING" id="1121877.FEAC_26990"/>
<reference evidence="6 7" key="1">
    <citation type="submission" date="2015-01" db="EMBL/GenBank/DDBJ databases">
        <title>Draft genome of the acidophilic iron oxidizer Ferrimicrobium acidiphilum strain T23.</title>
        <authorList>
            <person name="Poehlein A."/>
            <person name="Eisen S."/>
            <person name="Schloemann M."/>
            <person name="Johnson B.D."/>
            <person name="Daniel R."/>
            <person name="Muehling M."/>
        </authorList>
    </citation>
    <scope>NUCLEOTIDE SEQUENCE [LARGE SCALE GENOMIC DNA]</scope>
    <source>
        <strain evidence="6 7">T23</strain>
    </source>
</reference>
<dbReference type="EC" id="2.4.1.57" evidence="6"/>
<evidence type="ECO:0000256" key="2">
    <source>
        <dbReference type="ARBA" id="ARBA00022679"/>
    </source>
</evidence>
<feature type="domain" description="Glycosyltransferase subfamily 4-like N-terminal" evidence="5">
    <location>
        <begin position="17"/>
        <end position="176"/>
    </location>
</feature>